<dbReference type="EMBL" id="JAPTMU010000165">
    <property type="protein sequence ID" value="KAJ4920813.1"/>
    <property type="molecule type" value="Genomic_DNA"/>
</dbReference>
<name>A0AAD6A9Q8_9TELE</name>
<organism evidence="1 2">
    <name type="scientific">Pogonophryne albipinna</name>
    <dbReference type="NCBI Taxonomy" id="1090488"/>
    <lineage>
        <taxon>Eukaryota</taxon>
        <taxon>Metazoa</taxon>
        <taxon>Chordata</taxon>
        <taxon>Craniata</taxon>
        <taxon>Vertebrata</taxon>
        <taxon>Euteleostomi</taxon>
        <taxon>Actinopterygii</taxon>
        <taxon>Neopterygii</taxon>
        <taxon>Teleostei</taxon>
        <taxon>Neoteleostei</taxon>
        <taxon>Acanthomorphata</taxon>
        <taxon>Eupercaria</taxon>
        <taxon>Perciformes</taxon>
        <taxon>Notothenioidei</taxon>
        <taxon>Pogonophryne</taxon>
    </lineage>
</organism>
<keyword evidence="2" id="KW-1185">Reference proteome</keyword>
<dbReference type="AlphaFoldDB" id="A0AAD6A9Q8"/>
<sequence length="53" mass="5616">MTEKGGAWKLCGPWGLMKGSSAAFRGPGRACRDESSHLRGPGPSVICFLLPLQ</sequence>
<evidence type="ECO:0000313" key="1">
    <source>
        <dbReference type="EMBL" id="KAJ4920813.1"/>
    </source>
</evidence>
<feature type="non-terminal residue" evidence="1">
    <location>
        <position position="1"/>
    </location>
</feature>
<accession>A0AAD6A9Q8</accession>
<gene>
    <name evidence="1" type="ORF">JOQ06_021450</name>
</gene>
<protein>
    <submittedName>
        <fullName evidence="1">Uncharacterized protein</fullName>
    </submittedName>
</protein>
<evidence type="ECO:0000313" key="2">
    <source>
        <dbReference type="Proteomes" id="UP001219934"/>
    </source>
</evidence>
<reference evidence="1" key="1">
    <citation type="submission" date="2022-11" db="EMBL/GenBank/DDBJ databases">
        <title>Chromosome-level genome of Pogonophryne albipinna.</title>
        <authorList>
            <person name="Jo E."/>
        </authorList>
    </citation>
    <scope>NUCLEOTIDE SEQUENCE</scope>
    <source>
        <strain evidence="1">SGF0006</strain>
        <tissue evidence="1">Muscle</tissue>
    </source>
</reference>
<dbReference type="Proteomes" id="UP001219934">
    <property type="component" value="Unassembled WGS sequence"/>
</dbReference>
<comment type="caution">
    <text evidence="1">The sequence shown here is derived from an EMBL/GenBank/DDBJ whole genome shotgun (WGS) entry which is preliminary data.</text>
</comment>
<proteinExistence type="predicted"/>